<evidence type="ECO:0000313" key="2">
    <source>
        <dbReference type="Proteomes" id="UP000646911"/>
    </source>
</evidence>
<sequence>MRMIKLMADYNCFPLWEASPGEIGNIDHDSLPISDELKNLLSLWGDEYTETLNTEDPLNSGFKNADHERNFITAGERLAGRLQKELGQNFKITTQVTPGSY</sequence>
<comment type="caution">
    <text evidence="1">The sequence shown here is derived from an EMBL/GenBank/DDBJ whole genome shotgun (WGS) entry which is preliminary data.</text>
</comment>
<dbReference type="RefSeq" id="WP_186953555.1">
    <property type="nucleotide sequence ID" value="NZ_JACOFX010000004.1"/>
</dbReference>
<dbReference type="EMBL" id="JACOFX010000004">
    <property type="protein sequence ID" value="MBC3908001.1"/>
    <property type="molecule type" value="Genomic_DNA"/>
</dbReference>
<evidence type="ECO:0000313" key="1">
    <source>
        <dbReference type="EMBL" id="MBC3908001.1"/>
    </source>
</evidence>
<reference evidence="1 2" key="1">
    <citation type="submission" date="2020-08" db="EMBL/GenBank/DDBJ databases">
        <title>Novel species isolated from subtropical streams in China.</title>
        <authorList>
            <person name="Lu H."/>
        </authorList>
    </citation>
    <scope>NUCLEOTIDE SEQUENCE [LARGE SCALE GENOMIC DNA]</scope>
    <source>
        <strain evidence="1 2">NL8W</strain>
    </source>
</reference>
<protein>
    <submittedName>
        <fullName evidence="1">Uncharacterized protein</fullName>
    </submittedName>
</protein>
<organism evidence="1 2">
    <name type="scientific">Undibacterium umbellatum</name>
    <dbReference type="NCBI Taxonomy" id="2762300"/>
    <lineage>
        <taxon>Bacteria</taxon>
        <taxon>Pseudomonadati</taxon>
        <taxon>Pseudomonadota</taxon>
        <taxon>Betaproteobacteria</taxon>
        <taxon>Burkholderiales</taxon>
        <taxon>Oxalobacteraceae</taxon>
        <taxon>Undibacterium</taxon>
    </lineage>
</organism>
<proteinExistence type="predicted"/>
<accession>A0ABR6Z8A1</accession>
<gene>
    <name evidence="1" type="ORF">H8L47_10515</name>
</gene>
<dbReference type="Proteomes" id="UP000646911">
    <property type="component" value="Unassembled WGS sequence"/>
</dbReference>
<name>A0ABR6Z8A1_9BURK</name>
<keyword evidence="2" id="KW-1185">Reference proteome</keyword>